<evidence type="ECO:0000259" key="11">
    <source>
        <dbReference type="PROSITE" id="PS50109"/>
    </source>
</evidence>
<comment type="subcellular location">
    <subcellularLocation>
        <location evidence="2">Membrane</location>
    </subcellularLocation>
</comment>
<keyword evidence="5" id="KW-0808">Transferase</keyword>
<keyword evidence="6 10" id="KW-0812">Transmembrane</keyword>
<feature type="transmembrane region" description="Helical" evidence="10">
    <location>
        <begin position="142"/>
        <end position="166"/>
    </location>
</feature>
<proteinExistence type="predicted"/>
<dbReference type="SUPFAM" id="SSF47384">
    <property type="entry name" value="Homodimeric domain of signal transducing histidine kinase"/>
    <property type="match status" value="1"/>
</dbReference>
<dbReference type="SMART" id="SM00388">
    <property type="entry name" value="HisKA"/>
    <property type="match status" value="1"/>
</dbReference>
<dbReference type="InterPro" id="IPR004358">
    <property type="entry name" value="Sig_transdc_His_kin-like_C"/>
</dbReference>
<keyword evidence="9 10" id="KW-0472">Membrane</keyword>
<evidence type="ECO:0000256" key="10">
    <source>
        <dbReference type="SAM" id="Phobius"/>
    </source>
</evidence>
<protein>
    <recommendedName>
        <fullName evidence="3">histidine kinase</fullName>
        <ecNumber evidence="3">2.7.13.3</ecNumber>
    </recommendedName>
</protein>
<dbReference type="Gene3D" id="1.10.287.130">
    <property type="match status" value="1"/>
</dbReference>
<gene>
    <name evidence="12" type="ORF">FYC62_03375</name>
</gene>
<dbReference type="InterPro" id="IPR003661">
    <property type="entry name" value="HisK_dim/P_dom"/>
</dbReference>
<keyword evidence="8 10" id="KW-1133">Transmembrane helix</keyword>
<dbReference type="Gene3D" id="3.30.565.10">
    <property type="entry name" value="Histidine kinase-like ATPase, C-terminal domain"/>
    <property type="match status" value="1"/>
</dbReference>
<sequence length="438" mass="50412">MKLATKLLLFIAGSKLAVAALFILLLPFLVDQIASEYTNYILKEQQEKVMDIVAENGIQHYLQGEDSYGSYTLLKEEYIALEPHQEKTILDTIKDTKRIIEGDTLNYRVLSYTFNYQNKPYLLEVGKTLASIHQYNQPLQRFALYVLISLIVFTVLIDVTFTRLLVKPLGQIIKTRLVNRKFPFKDQDTKINTSTTDFTYLDESILILMKQINEAFAKEREFTANASHELMTPISILQHKLENLLRDEDLSESAELGILETMKTLDRLKKISSSLLLISRIDNEQFVKKDEVKPIALLQDILEEISHRLEEKNIQIHLNLKEDVLLKQVNQDLLFQLFYNLINNAIKFNKEKGSIEIFDELLSFNQYQITVKDTGRGIAKAQIPFIFNRFRKSDQAENPGYGLGLAIVKSIASYHQITIQVSSELGKGTSFKVLFNLF</sequence>
<evidence type="ECO:0000256" key="4">
    <source>
        <dbReference type="ARBA" id="ARBA00022553"/>
    </source>
</evidence>
<dbReference type="Pfam" id="PF02518">
    <property type="entry name" value="HATPase_c"/>
    <property type="match status" value="1"/>
</dbReference>
<dbReference type="RefSeq" id="WP_149073917.1">
    <property type="nucleotide sequence ID" value="NZ_CP043329.1"/>
</dbReference>
<dbReference type="InterPro" id="IPR036097">
    <property type="entry name" value="HisK_dim/P_sf"/>
</dbReference>
<reference evidence="12 13" key="1">
    <citation type="submission" date="2019-08" db="EMBL/GenBank/DDBJ databases">
        <title>Pedobacter sp. nov., isolated from Han river, South Korea.</title>
        <authorList>
            <person name="Lee D.-H."/>
            <person name="Kim Y.-S."/>
            <person name="Hwang E.-M."/>
            <person name="Le Tran T.C."/>
            <person name="Cha C.-J."/>
        </authorList>
    </citation>
    <scope>NUCLEOTIDE SEQUENCE [LARGE SCALE GENOMIC DNA]</scope>
    <source>
        <strain evidence="12 13">CJ43</strain>
    </source>
</reference>
<evidence type="ECO:0000313" key="12">
    <source>
        <dbReference type="EMBL" id="QEK50818.1"/>
    </source>
</evidence>
<evidence type="ECO:0000256" key="1">
    <source>
        <dbReference type="ARBA" id="ARBA00000085"/>
    </source>
</evidence>
<dbReference type="SMART" id="SM00387">
    <property type="entry name" value="HATPase_c"/>
    <property type="match status" value="1"/>
</dbReference>
<dbReference type="PANTHER" id="PTHR45436">
    <property type="entry name" value="SENSOR HISTIDINE KINASE YKOH"/>
    <property type="match status" value="1"/>
</dbReference>
<organism evidence="12 13">
    <name type="scientific">Pedobacter aquae</name>
    <dbReference type="NCBI Taxonomy" id="2605747"/>
    <lineage>
        <taxon>Bacteria</taxon>
        <taxon>Pseudomonadati</taxon>
        <taxon>Bacteroidota</taxon>
        <taxon>Sphingobacteriia</taxon>
        <taxon>Sphingobacteriales</taxon>
        <taxon>Sphingobacteriaceae</taxon>
        <taxon>Pedobacter</taxon>
    </lineage>
</organism>
<dbReference type="GO" id="GO:0000155">
    <property type="term" value="F:phosphorelay sensor kinase activity"/>
    <property type="evidence" value="ECO:0007669"/>
    <property type="project" value="InterPro"/>
</dbReference>
<dbReference type="EC" id="2.7.13.3" evidence="3"/>
<dbReference type="PRINTS" id="PR00344">
    <property type="entry name" value="BCTRLSENSOR"/>
</dbReference>
<dbReference type="InterPro" id="IPR003594">
    <property type="entry name" value="HATPase_dom"/>
</dbReference>
<dbReference type="InterPro" id="IPR050428">
    <property type="entry name" value="TCS_sensor_his_kinase"/>
</dbReference>
<evidence type="ECO:0000256" key="7">
    <source>
        <dbReference type="ARBA" id="ARBA00022777"/>
    </source>
</evidence>
<keyword evidence="13" id="KW-1185">Reference proteome</keyword>
<dbReference type="GO" id="GO:0005886">
    <property type="term" value="C:plasma membrane"/>
    <property type="evidence" value="ECO:0007669"/>
    <property type="project" value="TreeGrafter"/>
</dbReference>
<dbReference type="AlphaFoldDB" id="A0A5C0VDR1"/>
<keyword evidence="4" id="KW-0597">Phosphoprotein</keyword>
<keyword evidence="7 12" id="KW-0418">Kinase</keyword>
<dbReference type="EMBL" id="CP043329">
    <property type="protein sequence ID" value="QEK50818.1"/>
    <property type="molecule type" value="Genomic_DNA"/>
</dbReference>
<dbReference type="SUPFAM" id="SSF55874">
    <property type="entry name" value="ATPase domain of HSP90 chaperone/DNA topoisomerase II/histidine kinase"/>
    <property type="match status" value="1"/>
</dbReference>
<evidence type="ECO:0000256" key="2">
    <source>
        <dbReference type="ARBA" id="ARBA00004370"/>
    </source>
</evidence>
<dbReference type="CDD" id="cd00075">
    <property type="entry name" value="HATPase"/>
    <property type="match status" value="1"/>
</dbReference>
<comment type="catalytic activity">
    <reaction evidence="1">
        <text>ATP + protein L-histidine = ADP + protein N-phospho-L-histidine.</text>
        <dbReference type="EC" id="2.7.13.3"/>
    </reaction>
</comment>
<feature type="domain" description="Histidine kinase" evidence="11">
    <location>
        <begin position="225"/>
        <end position="438"/>
    </location>
</feature>
<evidence type="ECO:0000256" key="8">
    <source>
        <dbReference type="ARBA" id="ARBA00022989"/>
    </source>
</evidence>
<evidence type="ECO:0000256" key="9">
    <source>
        <dbReference type="ARBA" id="ARBA00023136"/>
    </source>
</evidence>
<dbReference type="CDD" id="cd00082">
    <property type="entry name" value="HisKA"/>
    <property type="match status" value="1"/>
</dbReference>
<dbReference type="InterPro" id="IPR005467">
    <property type="entry name" value="His_kinase_dom"/>
</dbReference>
<evidence type="ECO:0000313" key="13">
    <source>
        <dbReference type="Proteomes" id="UP000323653"/>
    </source>
</evidence>
<dbReference type="PROSITE" id="PS50109">
    <property type="entry name" value="HIS_KIN"/>
    <property type="match status" value="1"/>
</dbReference>
<name>A0A5C0VDR1_9SPHI</name>
<evidence type="ECO:0000256" key="6">
    <source>
        <dbReference type="ARBA" id="ARBA00022692"/>
    </source>
</evidence>
<dbReference type="Proteomes" id="UP000323653">
    <property type="component" value="Chromosome"/>
</dbReference>
<feature type="transmembrane region" description="Helical" evidence="10">
    <location>
        <begin position="7"/>
        <end position="30"/>
    </location>
</feature>
<dbReference type="KEGG" id="pej:FYC62_03375"/>
<dbReference type="Pfam" id="PF00512">
    <property type="entry name" value="HisKA"/>
    <property type="match status" value="1"/>
</dbReference>
<dbReference type="PANTHER" id="PTHR45436:SF5">
    <property type="entry name" value="SENSOR HISTIDINE KINASE TRCS"/>
    <property type="match status" value="1"/>
</dbReference>
<evidence type="ECO:0000256" key="3">
    <source>
        <dbReference type="ARBA" id="ARBA00012438"/>
    </source>
</evidence>
<dbReference type="InterPro" id="IPR036890">
    <property type="entry name" value="HATPase_C_sf"/>
</dbReference>
<evidence type="ECO:0000256" key="5">
    <source>
        <dbReference type="ARBA" id="ARBA00022679"/>
    </source>
</evidence>
<accession>A0A5C0VDR1</accession>